<comment type="subcellular location">
    <subcellularLocation>
        <location evidence="1">Membrane</location>
        <topology evidence="1">Multi-pass membrane protein</topology>
    </subcellularLocation>
</comment>
<feature type="transmembrane region" description="Helical" evidence="5">
    <location>
        <begin position="240"/>
        <end position="260"/>
    </location>
</feature>
<feature type="transmembrane region" description="Helical" evidence="5">
    <location>
        <begin position="117"/>
        <end position="136"/>
    </location>
</feature>
<evidence type="ECO:0000256" key="2">
    <source>
        <dbReference type="ARBA" id="ARBA00022692"/>
    </source>
</evidence>
<keyword evidence="4 5" id="KW-0472">Membrane</keyword>
<keyword evidence="2 5" id="KW-0812">Transmembrane</keyword>
<sequence length="541" mass="58324">MGGLLQYPNTFGAVMAALLMERLLFTVRRSGSDFTRVAGWRGYWNGAQVLLLSLCLLLAESRGAYMAGAVGWAAGWLLLRGAERSRYVQLSGVSLAAAALLARQLSAAQLAPSPLPGLLLLAAVMAAALALSGRALRGGRAQSPAAAGAAGKSARAGIKALWITGLGLTLALPLLLARGLRFATLSARWSMYADAWKLFLRSPWIGQGGDSWKLAFRSTQSQPYVGSEVHSGFIDFALDLGLAGLLILCLWLGALAWRLLHTRRLLLPPFIILTLHSIIDFDMSYGLFWVLILMLTTATITPLPSCEPGQFQHRKAISAPVPESVAVNRLRLPVRRSSHLIRPASRLAVTALLAVLMLTASLTGLRLAAGQLLLARAEATAGPAQALLLQRSLAASPANTAARLALAARSLPHQAALLLQQGLHYERENPELLAALGRATAQRGDLTALSALQRAVALDRFNRAVQTEALQEIYQLARVLREDKRTMEARMAAATGYALYRDYASLAEQAASHPAWRNDRQFRLTLAARIRGQELYEFAAD</sequence>
<evidence type="ECO:0000256" key="4">
    <source>
        <dbReference type="ARBA" id="ARBA00023136"/>
    </source>
</evidence>
<dbReference type="InterPro" id="IPR007016">
    <property type="entry name" value="O-antigen_ligase-rel_domated"/>
</dbReference>
<feature type="domain" description="O-antigen ligase-related" evidence="6">
    <location>
        <begin position="49"/>
        <end position="248"/>
    </location>
</feature>
<dbReference type="Proteomes" id="UP000608420">
    <property type="component" value="Unassembled WGS sequence"/>
</dbReference>
<organism evidence="7 8">
    <name type="scientific">Paenibacillus aceti</name>
    <dbReference type="NCBI Taxonomy" id="1820010"/>
    <lineage>
        <taxon>Bacteria</taxon>
        <taxon>Bacillati</taxon>
        <taxon>Bacillota</taxon>
        <taxon>Bacilli</taxon>
        <taxon>Bacillales</taxon>
        <taxon>Paenibacillaceae</taxon>
        <taxon>Paenibacillus</taxon>
    </lineage>
</organism>
<reference evidence="8" key="1">
    <citation type="journal article" date="2019" name="Int. J. Syst. Evol. Microbiol.">
        <title>The Global Catalogue of Microorganisms (GCM) 10K type strain sequencing project: providing services to taxonomists for standard genome sequencing and annotation.</title>
        <authorList>
            <consortium name="The Broad Institute Genomics Platform"/>
            <consortium name="The Broad Institute Genome Sequencing Center for Infectious Disease"/>
            <person name="Wu L."/>
            <person name="Ma J."/>
        </authorList>
    </citation>
    <scope>NUCLEOTIDE SEQUENCE [LARGE SCALE GENOMIC DNA]</scope>
    <source>
        <strain evidence="8">CGMCC 1.15420</strain>
    </source>
</reference>
<protein>
    <recommendedName>
        <fullName evidence="6">O-antigen ligase-related domain-containing protein</fullName>
    </recommendedName>
</protein>
<keyword evidence="3 5" id="KW-1133">Transmembrane helix</keyword>
<name>A0ABQ1W664_9BACL</name>
<evidence type="ECO:0000313" key="8">
    <source>
        <dbReference type="Proteomes" id="UP000608420"/>
    </source>
</evidence>
<evidence type="ECO:0000256" key="3">
    <source>
        <dbReference type="ARBA" id="ARBA00022989"/>
    </source>
</evidence>
<feature type="transmembrane region" description="Helical" evidence="5">
    <location>
        <begin position="156"/>
        <end position="176"/>
    </location>
</feature>
<dbReference type="EMBL" id="BMIW01000046">
    <property type="protein sequence ID" value="GGG17001.1"/>
    <property type="molecule type" value="Genomic_DNA"/>
</dbReference>
<comment type="caution">
    <text evidence="7">The sequence shown here is derived from an EMBL/GenBank/DDBJ whole genome shotgun (WGS) entry which is preliminary data.</text>
</comment>
<evidence type="ECO:0000259" key="6">
    <source>
        <dbReference type="Pfam" id="PF04932"/>
    </source>
</evidence>
<evidence type="ECO:0000313" key="7">
    <source>
        <dbReference type="EMBL" id="GGG17001.1"/>
    </source>
</evidence>
<dbReference type="Pfam" id="PF04932">
    <property type="entry name" value="Wzy_C"/>
    <property type="match status" value="1"/>
</dbReference>
<evidence type="ECO:0000256" key="5">
    <source>
        <dbReference type="SAM" id="Phobius"/>
    </source>
</evidence>
<accession>A0ABQ1W664</accession>
<evidence type="ECO:0000256" key="1">
    <source>
        <dbReference type="ARBA" id="ARBA00004141"/>
    </source>
</evidence>
<proteinExistence type="predicted"/>
<feature type="transmembrane region" description="Helical" evidence="5">
    <location>
        <begin position="347"/>
        <end position="368"/>
    </location>
</feature>
<gene>
    <name evidence="7" type="ORF">GCM10010913_43790</name>
</gene>
<keyword evidence="8" id="KW-1185">Reference proteome</keyword>